<gene>
    <name evidence="1" type="ORF">SAMN05443638_10473</name>
</gene>
<dbReference type="Pfam" id="PF16224">
    <property type="entry name" value="DUF4883"/>
    <property type="match status" value="1"/>
</dbReference>
<protein>
    <recommendedName>
        <fullName evidence="3">Lipoprotein</fullName>
    </recommendedName>
</protein>
<evidence type="ECO:0000313" key="2">
    <source>
        <dbReference type="Proteomes" id="UP000184035"/>
    </source>
</evidence>
<proteinExistence type="predicted"/>
<reference evidence="1 2" key="1">
    <citation type="submission" date="2016-11" db="EMBL/GenBank/DDBJ databases">
        <authorList>
            <person name="Jaros S."/>
            <person name="Januszkiewicz K."/>
            <person name="Wedrychowicz H."/>
        </authorList>
    </citation>
    <scope>NUCLEOTIDE SEQUENCE [LARGE SCALE GENOMIC DNA]</scope>
    <source>
        <strain evidence="1 2">DSM 2631</strain>
    </source>
</reference>
<sequence length="158" mass="18881">MIFSNKYKILFIIFFSITVLTGCNNPKYINLKKKPSLYYHSEKLYNLSKTHDYTLNILNNNYYSELIIDNDDKNILENFLNSLTTSSFIEKPKDLPSKPMYKLFVNCNNEKFIINVYKNSIVSLYPWDSSYKEDYISMDKIPERYNLLGYCKYIFNDK</sequence>
<dbReference type="Proteomes" id="UP000184035">
    <property type="component" value="Unassembled WGS sequence"/>
</dbReference>
<dbReference type="AlphaFoldDB" id="A0A1M4U7G3"/>
<organism evidence="1 2">
    <name type="scientific">Clostridium fallax</name>
    <dbReference type="NCBI Taxonomy" id="1533"/>
    <lineage>
        <taxon>Bacteria</taxon>
        <taxon>Bacillati</taxon>
        <taxon>Bacillota</taxon>
        <taxon>Clostridia</taxon>
        <taxon>Eubacteriales</taxon>
        <taxon>Clostridiaceae</taxon>
        <taxon>Clostridium</taxon>
    </lineage>
</organism>
<dbReference type="OrthoDB" id="1937023at2"/>
<keyword evidence="2" id="KW-1185">Reference proteome</keyword>
<dbReference type="PROSITE" id="PS51257">
    <property type="entry name" value="PROKAR_LIPOPROTEIN"/>
    <property type="match status" value="1"/>
</dbReference>
<accession>A0A1M4U7G3</accession>
<dbReference type="RefSeq" id="WP_072893146.1">
    <property type="nucleotide sequence ID" value="NZ_FQVM01000004.1"/>
</dbReference>
<evidence type="ECO:0000313" key="1">
    <source>
        <dbReference type="EMBL" id="SHE52645.1"/>
    </source>
</evidence>
<dbReference type="Gene3D" id="3.30.1490.410">
    <property type="entry name" value="Uncharacterised protein PF16224, DUF4883"/>
    <property type="match status" value="1"/>
</dbReference>
<dbReference type="EMBL" id="FQVM01000004">
    <property type="protein sequence ID" value="SHE52645.1"/>
    <property type="molecule type" value="Genomic_DNA"/>
</dbReference>
<dbReference type="STRING" id="1533.SAMN05443638_10473"/>
<name>A0A1M4U7G3_9CLOT</name>
<dbReference type="CDD" id="cd15786">
    <property type="entry name" value="CPF_1278_like"/>
    <property type="match status" value="1"/>
</dbReference>
<dbReference type="InterPro" id="IPR032619">
    <property type="entry name" value="DUF4883"/>
</dbReference>
<evidence type="ECO:0008006" key="3">
    <source>
        <dbReference type="Google" id="ProtNLM"/>
    </source>
</evidence>